<evidence type="ECO:0000313" key="2">
    <source>
        <dbReference type="EMBL" id="OMJ23392.1"/>
    </source>
</evidence>
<name>A0A1R1Y8X8_9FUNG</name>
<sequence length="110" mass="12721">MILTVLSLSLSIPWVAQNNSDGFICRALTEEGALLILKAIKLHDLFFECGYLPLFGSGITTEAGNIWIPNFRWSVWRYHRHFYPLSKDFLDNLNDQVPRWEAVRTRQIGP</sequence>
<protein>
    <submittedName>
        <fullName evidence="2">Uncharacterized protein</fullName>
    </submittedName>
</protein>
<dbReference type="AlphaFoldDB" id="A0A1R1Y8X8"/>
<keyword evidence="3" id="KW-1185">Reference proteome</keyword>
<reference evidence="2 3" key="1">
    <citation type="submission" date="2017-01" db="EMBL/GenBank/DDBJ databases">
        <authorList>
            <person name="Mah S.A."/>
            <person name="Swanson W.J."/>
            <person name="Moy G.W."/>
            <person name="Vacquier V.D."/>
        </authorList>
    </citation>
    <scope>NUCLEOTIDE SEQUENCE [LARGE SCALE GENOMIC DNA]</scope>
    <source>
        <strain evidence="2 3">GSMNP</strain>
    </source>
</reference>
<keyword evidence="1" id="KW-0732">Signal</keyword>
<dbReference type="EMBL" id="LSSN01000549">
    <property type="protein sequence ID" value="OMJ23392.1"/>
    <property type="molecule type" value="Genomic_DNA"/>
</dbReference>
<evidence type="ECO:0000313" key="3">
    <source>
        <dbReference type="Proteomes" id="UP000187283"/>
    </source>
</evidence>
<comment type="caution">
    <text evidence="2">The sequence shown here is derived from an EMBL/GenBank/DDBJ whole genome shotgun (WGS) entry which is preliminary data.</text>
</comment>
<feature type="chain" id="PRO_5012887352" evidence="1">
    <location>
        <begin position="18"/>
        <end position="110"/>
    </location>
</feature>
<feature type="signal peptide" evidence="1">
    <location>
        <begin position="1"/>
        <end position="17"/>
    </location>
</feature>
<accession>A0A1R1Y8X8</accession>
<evidence type="ECO:0000256" key="1">
    <source>
        <dbReference type="SAM" id="SignalP"/>
    </source>
</evidence>
<proteinExistence type="predicted"/>
<gene>
    <name evidence="2" type="ORF">AYI70_g2290</name>
</gene>
<dbReference type="Proteomes" id="UP000187283">
    <property type="component" value="Unassembled WGS sequence"/>
</dbReference>
<organism evidence="2 3">
    <name type="scientific">Smittium culicis</name>
    <dbReference type="NCBI Taxonomy" id="133412"/>
    <lineage>
        <taxon>Eukaryota</taxon>
        <taxon>Fungi</taxon>
        <taxon>Fungi incertae sedis</taxon>
        <taxon>Zoopagomycota</taxon>
        <taxon>Kickxellomycotina</taxon>
        <taxon>Harpellomycetes</taxon>
        <taxon>Harpellales</taxon>
        <taxon>Legeriomycetaceae</taxon>
        <taxon>Smittium</taxon>
    </lineage>
</organism>